<accession>A0A2I7KCE7</accession>
<proteinExistence type="predicted"/>
<evidence type="ECO:0000313" key="4">
    <source>
        <dbReference type="Proteomes" id="UP000236447"/>
    </source>
</evidence>
<evidence type="ECO:0000256" key="1">
    <source>
        <dbReference type="ARBA" id="ARBA00023002"/>
    </source>
</evidence>
<dbReference type="SUPFAM" id="SSF51971">
    <property type="entry name" value="Nucleotide-binding domain"/>
    <property type="match status" value="1"/>
</dbReference>
<dbReference type="GO" id="GO:0005737">
    <property type="term" value="C:cytoplasm"/>
    <property type="evidence" value="ECO:0007669"/>
    <property type="project" value="TreeGrafter"/>
</dbReference>
<reference evidence="3 4" key="2">
    <citation type="journal article" date="2017" name="Genome Biol. Evol.">
        <title>Trajectories and Drivers of Genome Evolution in Surface-Associated Marine Phaeobacter.</title>
        <authorList>
            <person name="Freese H.M."/>
            <person name="Sikorski J."/>
            <person name="Bunk B."/>
            <person name="Scheuner C."/>
            <person name="Meier-Kolthoff J.P."/>
            <person name="Sproer C."/>
            <person name="Gram L."/>
            <person name="Overmann J."/>
        </authorList>
    </citation>
    <scope>NUCLEOTIDE SEQUENCE [LARGE SCALE GENOMIC DNA]</scope>
    <source>
        <strain evidence="3 4">P88</strain>
    </source>
</reference>
<dbReference type="PANTHER" id="PTHR13847">
    <property type="entry name" value="SARCOSINE DEHYDROGENASE-RELATED"/>
    <property type="match status" value="1"/>
</dbReference>
<dbReference type="AlphaFoldDB" id="A0A2I7KCE7"/>
<reference evidence="3 4" key="1">
    <citation type="journal article" date="2017" name="Front. Microbiol.">
        <title>Phaeobacter piscinae sp. nov., a species of the Roseobacter group and potential aquaculture probiont.</title>
        <authorList>
            <person name="Sonnenschein E.C."/>
            <person name="Phippen C.B.W."/>
            <person name="Nielsen K.F."/>
            <person name="Mateiu R.V."/>
            <person name="Melchiorsen J."/>
            <person name="Gram L."/>
            <person name="Overmann J."/>
            <person name="Freese H.M."/>
        </authorList>
    </citation>
    <scope>NUCLEOTIDE SEQUENCE [LARGE SCALE GENOMIC DNA]</scope>
    <source>
        <strain evidence="3 4">P88</strain>
    </source>
</reference>
<dbReference type="RefSeq" id="WP_102884024.1">
    <property type="nucleotide sequence ID" value="NZ_CP010725.1"/>
</dbReference>
<dbReference type="InterPro" id="IPR036188">
    <property type="entry name" value="FAD/NAD-bd_sf"/>
</dbReference>
<evidence type="ECO:0000259" key="2">
    <source>
        <dbReference type="Pfam" id="PF01266"/>
    </source>
</evidence>
<dbReference type="InterPro" id="IPR006076">
    <property type="entry name" value="FAD-dep_OxRdtase"/>
</dbReference>
<dbReference type="Gene3D" id="3.50.50.60">
    <property type="entry name" value="FAD/NAD(P)-binding domain"/>
    <property type="match status" value="1"/>
</dbReference>
<keyword evidence="1" id="KW-0560">Oxidoreductase</keyword>
<dbReference type="GO" id="GO:0016491">
    <property type="term" value="F:oxidoreductase activity"/>
    <property type="evidence" value="ECO:0007669"/>
    <property type="project" value="UniProtKB-KW"/>
</dbReference>
<sequence>MAMADITVRGAGIFGLSIAWTCARRGASVQVIDPFGAGSGSSGGLVGALAPHVPENWNAKKQYQLESLLMAEAFWAEVEATGGVSPGYGRTGRLQPVNDQRTLDLAHQRAISARNLWQGKADWSVIAAADAGPWVPPSATGYVIRDTLSARMHPRRACAALVAGLSVMGVEVQAESADQGFVVHAKGYAGLLELNKTLAGPGGVAEGKTLGNGVKGQAALLRFAEGDVPQLYADGLHIIPHADGTLAIGSTSEREFEDPSSTDAQLDDVIDRARAALPILHGAEVIERWAGVRPRARSRAPMLGAWPDRADHFIANGGFKIGFGMAPKVAETMANLLLDGNDDIPDGFRVEDNF</sequence>
<organism evidence="3 4">
    <name type="scientific">Phaeobacter inhibens</name>
    <dbReference type="NCBI Taxonomy" id="221822"/>
    <lineage>
        <taxon>Bacteria</taxon>
        <taxon>Pseudomonadati</taxon>
        <taxon>Pseudomonadota</taxon>
        <taxon>Alphaproteobacteria</taxon>
        <taxon>Rhodobacterales</taxon>
        <taxon>Roseobacteraceae</taxon>
        <taxon>Phaeobacter</taxon>
    </lineage>
</organism>
<dbReference type="Gene3D" id="3.30.9.10">
    <property type="entry name" value="D-Amino Acid Oxidase, subunit A, domain 2"/>
    <property type="match status" value="1"/>
</dbReference>
<feature type="domain" description="FAD dependent oxidoreductase" evidence="2">
    <location>
        <begin position="5"/>
        <end position="336"/>
    </location>
</feature>
<protein>
    <submittedName>
        <fullName evidence="3">Putative FAD dependent oxidoreductase</fullName>
    </submittedName>
</protein>
<gene>
    <name evidence="3" type="ORF">PhaeoP88_02933</name>
</gene>
<dbReference type="EMBL" id="CP010725">
    <property type="protein sequence ID" value="AUR00270.1"/>
    <property type="molecule type" value="Genomic_DNA"/>
</dbReference>
<dbReference type="Proteomes" id="UP000236447">
    <property type="component" value="Chromosome"/>
</dbReference>
<dbReference type="Pfam" id="PF01266">
    <property type="entry name" value="DAO"/>
    <property type="match status" value="1"/>
</dbReference>
<name>A0A2I7KCE7_9RHOB</name>
<dbReference type="PANTHER" id="PTHR13847:SF289">
    <property type="entry name" value="GLYCINE OXIDASE"/>
    <property type="match status" value="1"/>
</dbReference>
<evidence type="ECO:0000313" key="3">
    <source>
        <dbReference type="EMBL" id="AUR00270.1"/>
    </source>
</evidence>